<protein>
    <submittedName>
        <fullName evidence="2">Uncharacterized protein</fullName>
    </submittedName>
</protein>
<comment type="caution">
    <text evidence="2">The sequence shown here is derived from an EMBL/GenBank/DDBJ whole genome shotgun (WGS) entry which is preliminary data.</text>
</comment>
<sequence length="136" mass="15736">TKENPYREEIPFRMELFRKSFHLSGFLIFLAFFGFMTIPPITLLVNDSVIIFINQIEPSYNLLWGDLADFPYGFGDFQAVVEITMFALIASLVFTIVSDIIRIVWGPEYSFFNFLSKSMLRNKEKNAAGPQIYIIT</sequence>
<dbReference type="AlphaFoldDB" id="X1D4X5"/>
<keyword evidence="1" id="KW-0472">Membrane</keyword>
<accession>X1D4X5</accession>
<organism evidence="2">
    <name type="scientific">marine sediment metagenome</name>
    <dbReference type="NCBI Taxonomy" id="412755"/>
    <lineage>
        <taxon>unclassified sequences</taxon>
        <taxon>metagenomes</taxon>
        <taxon>ecological metagenomes</taxon>
    </lineage>
</organism>
<proteinExistence type="predicted"/>
<reference evidence="2" key="1">
    <citation type="journal article" date="2014" name="Front. Microbiol.">
        <title>High frequency of phylogenetically diverse reductive dehalogenase-homologous genes in deep subseafloor sedimentary metagenomes.</title>
        <authorList>
            <person name="Kawai M."/>
            <person name="Futagami T."/>
            <person name="Toyoda A."/>
            <person name="Takaki Y."/>
            <person name="Nishi S."/>
            <person name="Hori S."/>
            <person name="Arai W."/>
            <person name="Tsubouchi T."/>
            <person name="Morono Y."/>
            <person name="Uchiyama I."/>
            <person name="Ito T."/>
            <person name="Fujiyama A."/>
            <person name="Inagaki F."/>
            <person name="Takami H."/>
        </authorList>
    </citation>
    <scope>NUCLEOTIDE SEQUENCE</scope>
    <source>
        <strain evidence="2">Expedition CK06-06</strain>
    </source>
</reference>
<name>X1D4X5_9ZZZZ</name>
<feature type="non-terminal residue" evidence="2">
    <location>
        <position position="1"/>
    </location>
</feature>
<evidence type="ECO:0000313" key="2">
    <source>
        <dbReference type="EMBL" id="GAH15267.1"/>
    </source>
</evidence>
<feature type="transmembrane region" description="Helical" evidence="1">
    <location>
        <begin position="83"/>
        <end position="105"/>
    </location>
</feature>
<evidence type="ECO:0000256" key="1">
    <source>
        <dbReference type="SAM" id="Phobius"/>
    </source>
</evidence>
<keyword evidence="1" id="KW-1133">Transmembrane helix</keyword>
<feature type="transmembrane region" description="Helical" evidence="1">
    <location>
        <begin position="21"/>
        <end position="38"/>
    </location>
</feature>
<dbReference type="EMBL" id="BART01038219">
    <property type="protein sequence ID" value="GAH15267.1"/>
    <property type="molecule type" value="Genomic_DNA"/>
</dbReference>
<feature type="non-terminal residue" evidence="2">
    <location>
        <position position="136"/>
    </location>
</feature>
<keyword evidence="1" id="KW-0812">Transmembrane</keyword>
<gene>
    <name evidence="2" type="ORF">S01H4_63514</name>
</gene>